<evidence type="ECO:0000313" key="5">
    <source>
        <dbReference type="Proteomes" id="UP000233551"/>
    </source>
</evidence>
<comment type="subcellular location">
    <subcellularLocation>
        <location evidence="2">Nucleus</location>
    </subcellularLocation>
</comment>
<comment type="caution">
    <text evidence="4">The sequence shown here is derived from an EMBL/GenBank/DDBJ whole genome shotgun (WGS) entry which is preliminary data.</text>
</comment>
<comment type="similarity">
    <text evidence="2">Belongs to the E2F/DP family.</text>
</comment>
<evidence type="ECO:0000259" key="3">
    <source>
        <dbReference type="Pfam" id="PF02319"/>
    </source>
</evidence>
<reference evidence="4 5" key="1">
    <citation type="submission" date="2017-11" db="EMBL/GenBank/DDBJ databases">
        <title>De-novo sequencing of pomegranate (Punica granatum L.) genome.</title>
        <authorList>
            <person name="Akparov Z."/>
            <person name="Amiraslanov A."/>
            <person name="Hajiyeva S."/>
            <person name="Abbasov M."/>
            <person name="Kaur K."/>
            <person name="Hamwieh A."/>
            <person name="Solovyev V."/>
            <person name="Salamov A."/>
            <person name="Braich B."/>
            <person name="Kosarev P."/>
            <person name="Mahmoud A."/>
            <person name="Hajiyev E."/>
            <person name="Babayeva S."/>
            <person name="Izzatullayeva V."/>
            <person name="Mammadov A."/>
            <person name="Mammadov A."/>
            <person name="Sharifova S."/>
            <person name="Ojaghi J."/>
            <person name="Eynullazada K."/>
            <person name="Bayramov B."/>
            <person name="Abdulazimova A."/>
            <person name="Shahmuradov I."/>
        </authorList>
    </citation>
    <scope>NUCLEOTIDE SEQUENCE [LARGE SCALE GENOMIC DNA]</scope>
    <source>
        <strain evidence="5">cv. AG2017</strain>
        <tissue evidence="4">Leaf</tissue>
    </source>
</reference>
<evidence type="ECO:0000256" key="2">
    <source>
        <dbReference type="RuleBase" id="RU003796"/>
    </source>
</evidence>
<accession>A0A2I0K9J2</accession>
<gene>
    <name evidence="4" type="ORF">CRG98_014366</name>
</gene>
<dbReference type="Proteomes" id="UP000233551">
    <property type="component" value="Unassembled WGS sequence"/>
</dbReference>
<keyword evidence="2" id="KW-0804">Transcription</keyword>
<organism evidence="4 5">
    <name type="scientific">Punica granatum</name>
    <name type="common">Pomegranate</name>
    <dbReference type="NCBI Taxonomy" id="22663"/>
    <lineage>
        <taxon>Eukaryota</taxon>
        <taxon>Viridiplantae</taxon>
        <taxon>Streptophyta</taxon>
        <taxon>Embryophyta</taxon>
        <taxon>Tracheophyta</taxon>
        <taxon>Spermatophyta</taxon>
        <taxon>Magnoliopsida</taxon>
        <taxon>eudicotyledons</taxon>
        <taxon>Gunneridae</taxon>
        <taxon>Pentapetalae</taxon>
        <taxon>rosids</taxon>
        <taxon>malvids</taxon>
        <taxon>Myrtales</taxon>
        <taxon>Lythraceae</taxon>
        <taxon>Punica</taxon>
    </lineage>
</organism>
<keyword evidence="2" id="KW-0805">Transcription regulation</keyword>
<dbReference type="EMBL" id="PGOL01000763">
    <property type="protein sequence ID" value="PKI65217.1"/>
    <property type="molecule type" value="Genomic_DNA"/>
</dbReference>
<keyword evidence="1" id="KW-0131">Cell cycle</keyword>
<name>A0A2I0K9J2_PUNGR</name>
<protein>
    <recommendedName>
        <fullName evidence="3">E2F/DP family winged-helix DNA-binding domain-containing protein</fullName>
    </recommendedName>
</protein>
<dbReference type="InterPro" id="IPR003316">
    <property type="entry name" value="E2F_WHTH_DNA-bd_dom"/>
</dbReference>
<dbReference type="InterPro" id="IPR036388">
    <property type="entry name" value="WH-like_DNA-bd_sf"/>
</dbReference>
<dbReference type="Pfam" id="PF02319">
    <property type="entry name" value="WHD_E2F_TDP"/>
    <property type="match status" value="1"/>
</dbReference>
<feature type="domain" description="E2F/DP family winged-helix DNA-binding" evidence="3">
    <location>
        <begin position="67"/>
        <end position="84"/>
    </location>
</feature>
<keyword evidence="2" id="KW-0539">Nucleus</keyword>
<dbReference type="Gene3D" id="1.10.10.10">
    <property type="entry name" value="Winged helix-like DNA-binding domain superfamily/Winged helix DNA-binding domain"/>
    <property type="match status" value="1"/>
</dbReference>
<dbReference type="AlphaFoldDB" id="A0A2I0K9J2"/>
<sequence length="139" mass="16083">MTHIYIPSGPVADLAHIYIPLDPMADQAPIYIPPGPAADLAHVYITPRTDENRFRFRFRFRFLPTGCERRRIYDIVNVLESIGVSFPYRLSFVAKIVKALVDAMGKNGKRCFPILPIKNKNYNNNNKSMKMKFIFRHLL</sequence>
<keyword evidence="2" id="KW-0238">DNA-binding</keyword>
<dbReference type="GO" id="GO:0005634">
    <property type="term" value="C:nucleus"/>
    <property type="evidence" value="ECO:0007669"/>
    <property type="project" value="UniProtKB-SubCell"/>
</dbReference>
<evidence type="ECO:0000256" key="1">
    <source>
        <dbReference type="ARBA" id="ARBA00023306"/>
    </source>
</evidence>
<evidence type="ECO:0000313" key="4">
    <source>
        <dbReference type="EMBL" id="PKI65217.1"/>
    </source>
</evidence>
<dbReference type="GO" id="GO:0005667">
    <property type="term" value="C:transcription regulator complex"/>
    <property type="evidence" value="ECO:0007669"/>
    <property type="project" value="InterPro"/>
</dbReference>
<proteinExistence type="inferred from homology"/>
<dbReference type="GO" id="GO:0003677">
    <property type="term" value="F:DNA binding"/>
    <property type="evidence" value="ECO:0007669"/>
    <property type="project" value="UniProtKB-KW"/>
</dbReference>
<keyword evidence="5" id="KW-1185">Reference proteome</keyword>
<dbReference type="GO" id="GO:0006355">
    <property type="term" value="P:regulation of DNA-templated transcription"/>
    <property type="evidence" value="ECO:0007669"/>
    <property type="project" value="InterPro"/>
</dbReference>